<dbReference type="RefSeq" id="WP_144892382.1">
    <property type="nucleotide sequence ID" value="NZ_CP042218.1"/>
</dbReference>
<dbReference type="Pfam" id="PF02190">
    <property type="entry name" value="LON_substr_bdg"/>
    <property type="match status" value="1"/>
</dbReference>
<keyword evidence="2" id="KW-0645">Protease</keyword>
<gene>
    <name evidence="2" type="ORF">FPZ22_09255</name>
</gene>
<dbReference type="PROSITE" id="PS51787">
    <property type="entry name" value="LON_N"/>
    <property type="match status" value="1"/>
</dbReference>
<dbReference type="SMART" id="SM00464">
    <property type="entry name" value="LON"/>
    <property type="match status" value="1"/>
</dbReference>
<feature type="domain" description="Lon N-terminal" evidence="1">
    <location>
        <begin position="4"/>
        <end position="191"/>
    </location>
</feature>
<organism evidence="2 3">
    <name type="scientific">Luteimonas granuli</name>
    <dbReference type="NCBI Taxonomy" id="1176533"/>
    <lineage>
        <taxon>Bacteria</taxon>
        <taxon>Pseudomonadati</taxon>
        <taxon>Pseudomonadota</taxon>
        <taxon>Gammaproteobacteria</taxon>
        <taxon>Lysobacterales</taxon>
        <taxon>Lysobacteraceae</taxon>
        <taxon>Luteimonas</taxon>
    </lineage>
</organism>
<dbReference type="PANTHER" id="PTHR46732:SF8">
    <property type="entry name" value="ATP-DEPENDENT PROTEASE LA (LON) DOMAIN PROTEIN"/>
    <property type="match status" value="1"/>
</dbReference>
<sequence>MSEHSMLPLFPLQTVLVPGAVLGLRVFEPRYLDMVGECGRSGAGFGVCLIAEGGEVGVPAVPAEFGTEALIEDFGTDDEGLLTLQVRGARRFRVARTVVRGNGLVEAEVEWRADDPAGARLRPEHALLGTLLERIFDQVGRPDDPGAGFQDAAWVGWRLLELLPMPEERRVQLLALDDPRARLESLLALIG</sequence>
<dbReference type="InterPro" id="IPR046336">
    <property type="entry name" value="Lon_prtase_N_sf"/>
</dbReference>
<protein>
    <submittedName>
        <fullName evidence="2">ATP-dependent protease</fullName>
    </submittedName>
</protein>
<dbReference type="Proteomes" id="UP000316584">
    <property type="component" value="Chromosome"/>
</dbReference>
<dbReference type="SUPFAM" id="SSF88697">
    <property type="entry name" value="PUA domain-like"/>
    <property type="match status" value="1"/>
</dbReference>
<dbReference type="KEGG" id="lug:FPZ22_09255"/>
<evidence type="ECO:0000259" key="1">
    <source>
        <dbReference type="PROSITE" id="PS51787"/>
    </source>
</evidence>
<evidence type="ECO:0000313" key="2">
    <source>
        <dbReference type="EMBL" id="QDW67055.1"/>
    </source>
</evidence>
<dbReference type="InterPro" id="IPR003111">
    <property type="entry name" value="Lon_prtase_N"/>
</dbReference>
<keyword evidence="2" id="KW-0378">Hydrolase</keyword>
<accession>A0A518N554</accession>
<proteinExistence type="predicted"/>
<dbReference type="AlphaFoldDB" id="A0A518N554"/>
<dbReference type="OrthoDB" id="8558970at2"/>
<dbReference type="PANTHER" id="PTHR46732">
    <property type="entry name" value="ATP-DEPENDENT PROTEASE LA (LON) DOMAIN PROTEIN"/>
    <property type="match status" value="1"/>
</dbReference>
<dbReference type="InterPro" id="IPR015947">
    <property type="entry name" value="PUA-like_sf"/>
</dbReference>
<dbReference type="GO" id="GO:0006508">
    <property type="term" value="P:proteolysis"/>
    <property type="evidence" value="ECO:0007669"/>
    <property type="project" value="UniProtKB-KW"/>
</dbReference>
<keyword evidence="3" id="KW-1185">Reference proteome</keyword>
<evidence type="ECO:0000313" key="3">
    <source>
        <dbReference type="Proteomes" id="UP000316584"/>
    </source>
</evidence>
<dbReference type="EMBL" id="CP042218">
    <property type="protein sequence ID" value="QDW67055.1"/>
    <property type="molecule type" value="Genomic_DNA"/>
</dbReference>
<dbReference type="Gene3D" id="2.30.130.40">
    <property type="entry name" value="LON domain-like"/>
    <property type="match status" value="1"/>
</dbReference>
<dbReference type="GO" id="GO:0008233">
    <property type="term" value="F:peptidase activity"/>
    <property type="evidence" value="ECO:0007669"/>
    <property type="project" value="UniProtKB-KW"/>
</dbReference>
<reference evidence="2 3" key="1">
    <citation type="submission" date="2019-07" db="EMBL/GenBank/DDBJ databases">
        <title>Full genome sequence of Luteimonas sp. Gr-4.</title>
        <authorList>
            <person name="Im W.-T."/>
        </authorList>
    </citation>
    <scope>NUCLEOTIDE SEQUENCE [LARGE SCALE GENOMIC DNA]</scope>
    <source>
        <strain evidence="2 3">Gr-4</strain>
    </source>
</reference>
<name>A0A518N554_9GAMM</name>
<dbReference type="Gene3D" id="1.10.4060.10">
    <property type="entry name" value="BPP1347 like domain"/>
    <property type="match status" value="1"/>
</dbReference>